<dbReference type="Gene3D" id="3.30.420.40">
    <property type="match status" value="1"/>
</dbReference>
<dbReference type="RefSeq" id="WP_261893867.1">
    <property type="nucleotide sequence ID" value="NZ_AP024895.1"/>
</dbReference>
<dbReference type="EMBL" id="CP138203">
    <property type="protein sequence ID" value="WPC73874.1"/>
    <property type="molecule type" value="Genomic_DNA"/>
</dbReference>
<organism evidence="1 2">
    <name type="scientific">Vibrio porteresiae DSM 19223</name>
    <dbReference type="NCBI Taxonomy" id="1123496"/>
    <lineage>
        <taxon>Bacteria</taxon>
        <taxon>Pseudomonadati</taxon>
        <taxon>Pseudomonadota</taxon>
        <taxon>Gammaproteobacteria</taxon>
        <taxon>Vibrionales</taxon>
        <taxon>Vibrionaceae</taxon>
        <taxon>Vibrio</taxon>
    </lineage>
</organism>
<dbReference type="NCBIfam" id="TIGR01175">
    <property type="entry name" value="pilM"/>
    <property type="match status" value="1"/>
</dbReference>
<protein>
    <submittedName>
        <fullName evidence="1">Type IV pilus assembly protein PilM</fullName>
    </submittedName>
</protein>
<gene>
    <name evidence="1" type="primary">pilM</name>
    <name evidence="1" type="ORF">R8Z52_00875</name>
</gene>
<dbReference type="InterPro" id="IPR050696">
    <property type="entry name" value="FtsA/MreB"/>
</dbReference>
<proteinExistence type="predicted"/>
<evidence type="ECO:0000313" key="2">
    <source>
        <dbReference type="Proteomes" id="UP001304071"/>
    </source>
</evidence>
<dbReference type="Pfam" id="PF11104">
    <property type="entry name" value="PilM_2"/>
    <property type="match status" value="1"/>
</dbReference>
<evidence type="ECO:0000313" key="1">
    <source>
        <dbReference type="EMBL" id="WPC73874.1"/>
    </source>
</evidence>
<dbReference type="PANTHER" id="PTHR32432:SF3">
    <property type="entry name" value="ETHANOLAMINE UTILIZATION PROTEIN EUTJ"/>
    <property type="match status" value="1"/>
</dbReference>
<reference evidence="1 2" key="1">
    <citation type="submission" date="2023-11" db="EMBL/GenBank/DDBJ databases">
        <title>Plant-associative lifestyle of Vibrio porteresiae and its evolutionary dynamics.</title>
        <authorList>
            <person name="Rameshkumar N."/>
            <person name="Kirti K."/>
        </authorList>
    </citation>
    <scope>NUCLEOTIDE SEQUENCE [LARGE SCALE GENOMIC DNA]</scope>
    <source>
        <strain evidence="1 2">MSSRF30</strain>
    </source>
</reference>
<dbReference type="Proteomes" id="UP001304071">
    <property type="component" value="Chromosome 1"/>
</dbReference>
<name>A0ABZ0QBP8_9VIBR</name>
<dbReference type="InterPro" id="IPR005883">
    <property type="entry name" value="PilM"/>
</dbReference>
<keyword evidence="2" id="KW-1185">Reference proteome</keyword>
<dbReference type="InterPro" id="IPR043129">
    <property type="entry name" value="ATPase_NBD"/>
</dbReference>
<dbReference type="PANTHER" id="PTHR32432">
    <property type="entry name" value="CELL DIVISION PROTEIN FTSA-RELATED"/>
    <property type="match status" value="1"/>
</dbReference>
<sequence length="314" mass="34526">MGISSRVTGVDIGHHSIKAVTLTKWRNTYSVVSCAELLVPDDIFADNHMLDYQKIVKKLKELKKGLPLFSRKVAIAIPDSTVITKELQLDSYQSPETALANLLCDQVPFLIDDLAFDYALLRNVGSSTELGPTYRVYAARHSLLEHRITVLRDSGINPFFISPHGQSLLAIWSQLQIATQRKNWLLVDIGVTQITLCRGGEAPLCKVFDKASCVPNTVTDDWMMSLRQQLHLYQSLAAVEPVEGIWLSGGGALSLGVAQQLEQSLLLPCEGINLNLLLTGPTPKCSIPNAAFSSALGLAFNGLDWLEEQRVSSR</sequence>
<accession>A0ABZ0QBP8</accession>
<dbReference type="SUPFAM" id="SSF53067">
    <property type="entry name" value="Actin-like ATPase domain"/>
    <property type="match status" value="1"/>
</dbReference>